<dbReference type="EC" id="1.1.1.262" evidence="4"/>
<dbReference type="SUPFAM" id="SSF53659">
    <property type="entry name" value="Isocitrate/Isopropylmalate dehydrogenase-like"/>
    <property type="match status" value="1"/>
</dbReference>
<dbReference type="InterPro" id="IPR005255">
    <property type="entry name" value="PdxA_fam"/>
</dbReference>
<sequence>MGPAARGQRRQAREGTGLIMSTIPRIAMTIGDPSGVGPEIAVKILSKPENRDKALVSLLASPEEVESLAAEFKVSVPLSDVAKQGYVQAIGTTYDGPAAKRGVASIAGGTRAMLDLERALELFKQDQADAILFESLNKSALHNAGMHEQDELRWFARILGYDGFTSELNFIPGLTTSRVTSHVAIKDVAAGINARSVHDAITLLNRVIQGTGIERPKLAVCALNPHAGESGQFGREEIDHIAPGIRLAQDEGVDAKGPFPCDTIFIKARAGEYDGVVTMFHDQGQIAMKLIGFDEGVTVQGGLPVPIATPAHGTAYEIVGQGIANDTPSQRAFDIATGLGRQTQEARVAAGNEQE</sequence>
<dbReference type="GO" id="GO:0050570">
    <property type="term" value="F:4-hydroxythreonine-4-phosphate dehydrogenase activity"/>
    <property type="evidence" value="ECO:0007669"/>
    <property type="project" value="UniProtKB-EC"/>
</dbReference>
<name>A0A0B7NZE1_PROFF</name>
<keyword evidence="1" id="KW-0479">Metal-binding</keyword>
<reference evidence="4" key="1">
    <citation type="submission" date="2014-08" db="EMBL/GenBank/DDBJ databases">
        <authorList>
            <person name="Falentin Helene"/>
        </authorList>
    </citation>
    <scope>NUCLEOTIDE SEQUENCE</scope>
</reference>
<evidence type="ECO:0000256" key="2">
    <source>
        <dbReference type="ARBA" id="ARBA00023002"/>
    </source>
</evidence>
<dbReference type="GO" id="GO:0051287">
    <property type="term" value="F:NAD binding"/>
    <property type="evidence" value="ECO:0007669"/>
    <property type="project" value="InterPro"/>
</dbReference>
<protein>
    <submittedName>
        <fullName evidence="4">4-hydroxythreonine-4-phosphate dehydrogenase</fullName>
        <ecNumber evidence="4">1.1.1.262</ecNumber>
    </submittedName>
</protein>
<organism evidence="4">
    <name type="scientific">Propionibacterium freudenreichii subsp. freudenreichii</name>
    <dbReference type="NCBI Taxonomy" id="66712"/>
    <lineage>
        <taxon>Bacteria</taxon>
        <taxon>Bacillati</taxon>
        <taxon>Actinomycetota</taxon>
        <taxon>Actinomycetes</taxon>
        <taxon>Propionibacteriales</taxon>
        <taxon>Propionibacteriaceae</taxon>
        <taxon>Propionibacterium</taxon>
    </lineage>
</organism>
<dbReference type="AlphaFoldDB" id="A0A0B7NZE1"/>
<evidence type="ECO:0000313" key="4">
    <source>
        <dbReference type="EMBL" id="CEP26392.1"/>
    </source>
</evidence>
<proteinExistence type="predicted"/>
<dbReference type="Pfam" id="PF04166">
    <property type="entry name" value="PdxA"/>
    <property type="match status" value="1"/>
</dbReference>
<evidence type="ECO:0000256" key="3">
    <source>
        <dbReference type="ARBA" id="ARBA00023027"/>
    </source>
</evidence>
<keyword evidence="3" id="KW-0520">NAD</keyword>
<dbReference type="PANTHER" id="PTHR30004:SF3">
    <property type="entry name" value="4-HYDROXYTHREONINE-4-PHOSPHATE DEHYDROGENASE 2-RELATED"/>
    <property type="match status" value="1"/>
</dbReference>
<dbReference type="EMBL" id="LM676409">
    <property type="protein sequence ID" value="CEP26392.1"/>
    <property type="molecule type" value="Genomic_DNA"/>
</dbReference>
<evidence type="ECO:0000256" key="1">
    <source>
        <dbReference type="ARBA" id="ARBA00022723"/>
    </source>
</evidence>
<dbReference type="GO" id="GO:0046872">
    <property type="term" value="F:metal ion binding"/>
    <property type="evidence" value="ECO:0007669"/>
    <property type="project" value="UniProtKB-KW"/>
</dbReference>
<accession>A0A0B7NZE1</accession>
<dbReference type="PANTHER" id="PTHR30004">
    <property type="entry name" value="4-HYDROXYTHREONINE-4-PHOSPHATE DEHYDROGENASE"/>
    <property type="match status" value="1"/>
</dbReference>
<keyword evidence="2 4" id="KW-0560">Oxidoreductase</keyword>
<gene>
    <name evidence="4" type="primary">pdxA2</name>
    <name evidence="4" type="ORF">PFCIRM138_07285</name>
</gene>
<dbReference type="Gene3D" id="3.40.718.10">
    <property type="entry name" value="Isopropylmalate Dehydrogenase"/>
    <property type="match status" value="1"/>
</dbReference>